<organism evidence="12 13">
    <name type="scientific">Saccharomycopsis crataegensis</name>
    <dbReference type="NCBI Taxonomy" id="43959"/>
    <lineage>
        <taxon>Eukaryota</taxon>
        <taxon>Fungi</taxon>
        <taxon>Dikarya</taxon>
        <taxon>Ascomycota</taxon>
        <taxon>Saccharomycotina</taxon>
        <taxon>Saccharomycetes</taxon>
        <taxon>Saccharomycopsidaceae</taxon>
        <taxon>Saccharomycopsis</taxon>
    </lineage>
</organism>
<evidence type="ECO:0000313" key="13">
    <source>
        <dbReference type="Proteomes" id="UP001360560"/>
    </source>
</evidence>
<feature type="compositionally biased region" description="Polar residues" evidence="11">
    <location>
        <begin position="1"/>
        <end position="15"/>
    </location>
</feature>
<dbReference type="EC" id="4.4.1.17" evidence="10"/>
<evidence type="ECO:0000256" key="9">
    <source>
        <dbReference type="ARBA" id="ARBA00023239"/>
    </source>
</evidence>
<dbReference type="EMBL" id="BTFZ01000011">
    <property type="protein sequence ID" value="GMM36052.1"/>
    <property type="molecule type" value="Genomic_DNA"/>
</dbReference>
<comment type="subcellular location">
    <subcellularLocation>
        <location evidence="1 10">Mitochondrion inner membrane</location>
    </subcellularLocation>
</comment>
<keyword evidence="9 10" id="KW-0456">Lyase</keyword>
<dbReference type="Proteomes" id="UP001360560">
    <property type="component" value="Unassembled WGS sequence"/>
</dbReference>
<dbReference type="PROSITE" id="PS00821">
    <property type="entry name" value="CYTO_HEME_LYASE_1"/>
    <property type="match status" value="1"/>
</dbReference>
<name>A0AAV5QNE2_9ASCO</name>
<evidence type="ECO:0000256" key="1">
    <source>
        <dbReference type="ARBA" id="ARBA00004273"/>
    </source>
</evidence>
<keyword evidence="8 10" id="KW-0472">Membrane</keyword>
<proteinExistence type="inferred from homology"/>
<feature type="compositionally biased region" description="Basic and acidic residues" evidence="11">
    <location>
        <begin position="20"/>
        <end position="30"/>
    </location>
</feature>
<feature type="compositionally biased region" description="Polar residues" evidence="11">
    <location>
        <begin position="96"/>
        <end position="110"/>
    </location>
</feature>
<dbReference type="Pfam" id="PF01265">
    <property type="entry name" value="Cyto_heme_lyase"/>
    <property type="match status" value="2"/>
</dbReference>
<dbReference type="GO" id="GO:0004408">
    <property type="term" value="F:holocytochrome-c synthase activity"/>
    <property type="evidence" value="ECO:0007669"/>
    <property type="project" value="UniProtKB-EC"/>
</dbReference>
<feature type="compositionally biased region" description="Low complexity" evidence="11">
    <location>
        <begin position="31"/>
        <end position="41"/>
    </location>
</feature>
<comment type="function">
    <text evidence="10">Lyase that catalyzes the covalent linking of the heme group to the cytochrome C apoprotein to produce the mature functional cytochrome.</text>
</comment>
<dbReference type="GO" id="GO:0005743">
    <property type="term" value="C:mitochondrial inner membrane"/>
    <property type="evidence" value="ECO:0007669"/>
    <property type="project" value="UniProtKB-SubCell"/>
</dbReference>
<keyword evidence="7 10" id="KW-0496">Mitochondrion</keyword>
<evidence type="ECO:0000256" key="8">
    <source>
        <dbReference type="ARBA" id="ARBA00023136"/>
    </source>
</evidence>
<reference evidence="12 13" key="1">
    <citation type="journal article" date="2023" name="Elife">
        <title>Identification of key yeast species and microbe-microbe interactions impacting larval growth of Drosophila in the wild.</title>
        <authorList>
            <person name="Mure A."/>
            <person name="Sugiura Y."/>
            <person name="Maeda R."/>
            <person name="Honda K."/>
            <person name="Sakurai N."/>
            <person name="Takahashi Y."/>
            <person name="Watada M."/>
            <person name="Katoh T."/>
            <person name="Gotoh A."/>
            <person name="Gotoh Y."/>
            <person name="Taniguchi I."/>
            <person name="Nakamura K."/>
            <person name="Hayashi T."/>
            <person name="Katayama T."/>
            <person name="Uemura T."/>
            <person name="Hattori Y."/>
        </authorList>
    </citation>
    <scope>NUCLEOTIDE SEQUENCE [LARGE SCALE GENOMIC DNA]</scope>
    <source>
        <strain evidence="12 13">SC-9</strain>
    </source>
</reference>
<evidence type="ECO:0000256" key="10">
    <source>
        <dbReference type="RuleBase" id="RU363130"/>
    </source>
</evidence>
<dbReference type="PANTHER" id="PTHR12743:SF0">
    <property type="entry name" value="HOLOCYTOCHROME C-TYPE SYNTHASE"/>
    <property type="match status" value="1"/>
</dbReference>
<evidence type="ECO:0000256" key="6">
    <source>
        <dbReference type="ARBA" id="ARBA00023004"/>
    </source>
</evidence>
<evidence type="ECO:0000256" key="4">
    <source>
        <dbReference type="ARBA" id="ARBA00022723"/>
    </source>
</evidence>
<evidence type="ECO:0000313" key="12">
    <source>
        <dbReference type="EMBL" id="GMM36052.1"/>
    </source>
</evidence>
<evidence type="ECO:0000256" key="3">
    <source>
        <dbReference type="ARBA" id="ARBA00022617"/>
    </source>
</evidence>
<comment type="caution">
    <text evidence="12">The sequence shown here is derived from an EMBL/GenBank/DDBJ whole genome shotgun (WGS) entry which is preliminary data.</text>
</comment>
<dbReference type="PANTHER" id="PTHR12743">
    <property type="entry name" value="CYTOCHROME C1 HEME LYASE"/>
    <property type="match status" value="1"/>
</dbReference>
<keyword evidence="6 10" id="KW-0408">Iron</keyword>
<evidence type="ECO:0000256" key="5">
    <source>
        <dbReference type="ARBA" id="ARBA00022792"/>
    </source>
</evidence>
<dbReference type="GeneID" id="90074027"/>
<feature type="region of interest" description="Disordered" evidence="11">
    <location>
        <begin position="1"/>
        <end position="42"/>
    </location>
</feature>
<keyword evidence="3 10" id="KW-0349">Heme</keyword>
<keyword evidence="4 10" id="KW-0479">Metal-binding</keyword>
<accession>A0AAV5QNE2</accession>
<keyword evidence="13" id="KW-1185">Reference proteome</keyword>
<gene>
    <name evidence="12" type="ORF">DASC09_033770</name>
</gene>
<dbReference type="InterPro" id="IPR000511">
    <property type="entry name" value="Holocyt_c/c1_synthase"/>
</dbReference>
<evidence type="ECO:0000256" key="11">
    <source>
        <dbReference type="SAM" id="MobiDB-lite"/>
    </source>
</evidence>
<evidence type="ECO:0000256" key="7">
    <source>
        <dbReference type="ARBA" id="ARBA00023128"/>
    </source>
</evidence>
<dbReference type="GO" id="GO:0046872">
    <property type="term" value="F:metal ion binding"/>
    <property type="evidence" value="ECO:0007669"/>
    <property type="project" value="UniProtKB-KW"/>
</dbReference>
<feature type="region of interest" description="Disordered" evidence="11">
    <location>
        <begin position="58"/>
        <end position="145"/>
    </location>
</feature>
<evidence type="ECO:0000256" key="2">
    <source>
        <dbReference type="ARBA" id="ARBA00007255"/>
    </source>
</evidence>
<comment type="similarity">
    <text evidence="2 10">Belongs to the cytochrome c-type heme lyase family.</text>
</comment>
<keyword evidence="5 10" id="KW-0999">Mitochondrion inner membrane</keyword>
<dbReference type="PROSITE" id="PS00822">
    <property type="entry name" value="CYTO_HEME_LYASE_2"/>
    <property type="match status" value="1"/>
</dbReference>
<dbReference type="AlphaFoldDB" id="A0AAV5QNE2"/>
<dbReference type="RefSeq" id="XP_064853048.1">
    <property type="nucleotide sequence ID" value="XM_064996976.1"/>
</dbReference>
<comment type="catalytic activity">
    <reaction evidence="10">
        <text>holo-[cytochrome c] = apo-[cytochrome c] + heme b</text>
        <dbReference type="Rhea" id="RHEA:22648"/>
        <dbReference type="Rhea" id="RHEA-COMP:10725"/>
        <dbReference type="Rhea" id="RHEA-COMP:10726"/>
        <dbReference type="ChEBI" id="CHEBI:29950"/>
        <dbReference type="ChEBI" id="CHEBI:60344"/>
        <dbReference type="ChEBI" id="CHEBI:83739"/>
        <dbReference type="EC" id="4.4.1.17"/>
    </reaction>
</comment>
<feature type="compositionally biased region" description="Polar residues" evidence="11">
    <location>
        <begin position="120"/>
        <end position="135"/>
    </location>
</feature>
<feature type="compositionally biased region" description="Basic and acidic residues" evidence="11">
    <location>
        <begin position="73"/>
        <end position="94"/>
    </location>
</feature>
<sequence length="309" mass="35038">MSDQELNQNSKSAPSSCPVDHTKFQSRDNMNDNNNKKSSWMPNLSSLFWASPESLGTQDVSACPVHIPGSGDTSKDDGAEKCPVDPSTRDEWLKNMKQQGGSGMPSNHPTMSYDIEEPKNNNNNATDGKSCSSNELPDEPTYKTQVDLPIAREVSSIPRTGEDSNWVYPSQKQFFEAMQRKNWNPEASDMKTVVPIHNVVNERVWRLIQMWENGQGGDQCGGIQLTSFKGKSKKLTPRARWRLLWGYERPFDRHDWIVNRCGKDVEYVIDFYSGKQDPNSKSPAFFLDVRPKLNSFEGWRLRISKALGL</sequence>
<protein>
    <recommendedName>
        <fullName evidence="10">Holocytochrome c-type synthase</fullName>
        <ecNumber evidence="10">4.4.1.17</ecNumber>
    </recommendedName>
</protein>